<reference evidence="2" key="1">
    <citation type="submission" date="2017-04" db="EMBL/GenBank/DDBJ databases">
        <authorList>
            <person name="Varghese N."/>
            <person name="Submissions S."/>
        </authorList>
    </citation>
    <scope>NUCLEOTIDE SEQUENCE [LARGE SCALE GENOMIC DNA]</scope>
    <source>
        <strain evidence="2">RKEM611</strain>
    </source>
</reference>
<gene>
    <name evidence="1" type="ORF">SAMN06296036_103269</name>
</gene>
<dbReference type="EMBL" id="FWZT01000003">
    <property type="protein sequence ID" value="SMF02515.1"/>
    <property type="molecule type" value="Genomic_DNA"/>
</dbReference>
<name>A0A1Y6BG60_9BACT</name>
<organism evidence="1 2">
    <name type="scientific">Pseudobacteriovorax antillogorgiicola</name>
    <dbReference type="NCBI Taxonomy" id="1513793"/>
    <lineage>
        <taxon>Bacteria</taxon>
        <taxon>Pseudomonadati</taxon>
        <taxon>Bdellovibrionota</taxon>
        <taxon>Oligoflexia</taxon>
        <taxon>Oligoflexales</taxon>
        <taxon>Pseudobacteriovoracaceae</taxon>
        <taxon>Pseudobacteriovorax</taxon>
    </lineage>
</organism>
<proteinExistence type="predicted"/>
<keyword evidence="2" id="KW-1185">Reference proteome</keyword>
<evidence type="ECO:0000313" key="1">
    <source>
        <dbReference type="EMBL" id="SMF02515.1"/>
    </source>
</evidence>
<dbReference type="Proteomes" id="UP000192907">
    <property type="component" value="Unassembled WGS sequence"/>
</dbReference>
<evidence type="ECO:0000313" key="2">
    <source>
        <dbReference type="Proteomes" id="UP000192907"/>
    </source>
</evidence>
<sequence>MLLNLEYPRSSLSIQGEFLVTLNNGVNFGGTQRLVINNDVPSLLELGFDDQTVSYRIEVQTP</sequence>
<protein>
    <submittedName>
        <fullName evidence="1">Uncharacterized protein</fullName>
    </submittedName>
</protein>
<dbReference type="RefSeq" id="WP_132315883.1">
    <property type="nucleotide sequence ID" value="NZ_FWZT01000003.1"/>
</dbReference>
<dbReference type="AlphaFoldDB" id="A0A1Y6BG60"/>
<accession>A0A1Y6BG60</accession>